<sequence length="128" mass="14364">VGASRIRDLFKEARQKAAKADKGSAVIFIDEIDVIGGKRDGGQHKEYDQTLNQLLTEMDGIHTTDKPRILLIGATNRKETLDSALLRPGRFDRHITVDLPDKKGRDHILRIHARNKPLHDEVNLGKIA</sequence>
<organism evidence="3 4">
    <name type="scientific">Paenibacillus sepulcri</name>
    <dbReference type="NCBI Taxonomy" id="359917"/>
    <lineage>
        <taxon>Bacteria</taxon>
        <taxon>Bacillati</taxon>
        <taxon>Bacillota</taxon>
        <taxon>Bacilli</taxon>
        <taxon>Bacillales</taxon>
        <taxon>Paenibacillaceae</taxon>
        <taxon>Paenibacillus</taxon>
    </lineage>
</organism>
<reference evidence="3 4" key="1">
    <citation type="submission" date="2021-07" db="EMBL/GenBank/DDBJ databases">
        <title>Paenibacillus radiodurans sp. nov., isolated from the southeastern edge of Tengger Desert.</title>
        <authorList>
            <person name="Zhang G."/>
        </authorList>
    </citation>
    <scope>NUCLEOTIDE SEQUENCE [LARGE SCALE GENOMIC DNA]</scope>
    <source>
        <strain evidence="3 4">CCM 7311</strain>
    </source>
</reference>
<evidence type="ECO:0000259" key="2">
    <source>
        <dbReference type="Pfam" id="PF00004"/>
    </source>
</evidence>
<proteinExistence type="inferred from homology"/>
<dbReference type="EMBL" id="JAHZIK010003549">
    <property type="protein sequence ID" value="MBW7462065.1"/>
    <property type="molecule type" value="Genomic_DNA"/>
</dbReference>
<dbReference type="Gene3D" id="3.40.50.300">
    <property type="entry name" value="P-loop containing nucleotide triphosphate hydrolases"/>
    <property type="match status" value="1"/>
</dbReference>
<dbReference type="PROSITE" id="PS00674">
    <property type="entry name" value="AAA"/>
    <property type="match status" value="1"/>
</dbReference>
<feature type="non-terminal residue" evidence="3">
    <location>
        <position position="128"/>
    </location>
</feature>
<name>A0ABS7CMY4_9BACL</name>
<evidence type="ECO:0000313" key="3">
    <source>
        <dbReference type="EMBL" id="MBW7462065.1"/>
    </source>
</evidence>
<dbReference type="InterPro" id="IPR003959">
    <property type="entry name" value="ATPase_AAA_core"/>
</dbReference>
<dbReference type="Proteomes" id="UP001519887">
    <property type="component" value="Unassembled WGS sequence"/>
</dbReference>
<protein>
    <submittedName>
        <fullName evidence="3">AAA family ATPase</fullName>
    </submittedName>
</protein>
<evidence type="ECO:0000313" key="4">
    <source>
        <dbReference type="Proteomes" id="UP001519887"/>
    </source>
</evidence>
<feature type="non-terminal residue" evidence="3">
    <location>
        <position position="1"/>
    </location>
</feature>
<comment type="caution">
    <text evidence="3">The sequence shown here is derived from an EMBL/GenBank/DDBJ whole genome shotgun (WGS) entry which is preliminary data.</text>
</comment>
<dbReference type="PANTHER" id="PTHR23076:SF97">
    <property type="entry name" value="ATP-DEPENDENT ZINC METALLOPROTEASE YME1L1"/>
    <property type="match status" value="1"/>
</dbReference>
<accession>A0ABS7CMY4</accession>
<keyword evidence="1" id="KW-0547">Nucleotide-binding</keyword>
<comment type="similarity">
    <text evidence="1">Belongs to the AAA ATPase family.</text>
</comment>
<keyword evidence="1" id="KW-0067">ATP-binding</keyword>
<dbReference type="InterPro" id="IPR003960">
    <property type="entry name" value="ATPase_AAA_CS"/>
</dbReference>
<dbReference type="Pfam" id="PF00004">
    <property type="entry name" value="AAA"/>
    <property type="match status" value="1"/>
</dbReference>
<evidence type="ECO:0000256" key="1">
    <source>
        <dbReference type="RuleBase" id="RU003651"/>
    </source>
</evidence>
<feature type="domain" description="ATPase AAA-type core" evidence="2">
    <location>
        <begin position="2"/>
        <end position="98"/>
    </location>
</feature>
<dbReference type="PANTHER" id="PTHR23076">
    <property type="entry name" value="METALLOPROTEASE M41 FTSH"/>
    <property type="match status" value="1"/>
</dbReference>
<gene>
    <name evidence="3" type="ORF">K0U00_49260</name>
</gene>
<dbReference type="SUPFAM" id="SSF52540">
    <property type="entry name" value="P-loop containing nucleoside triphosphate hydrolases"/>
    <property type="match status" value="1"/>
</dbReference>
<keyword evidence="4" id="KW-1185">Reference proteome</keyword>
<dbReference type="InterPro" id="IPR027417">
    <property type="entry name" value="P-loop_NTPase"/>
</dbReference>
<dbReference type="Gene3D" id="1.10.8.60">
    <property type="match status" value="1"/>
</dbReference>